<evidence type="ECO:0000313" key="1">
    <source>
        <dbReference type="EMBL" id="TDZ31343.1"/>
    </source>
</evidence>
<organism evidence="1 2">
    <name type="scientific">Colletotrichum spinosum</name>
    <dbReference type="NCBI Taxonomy" id="1347390"/>
    <lineage>
        <taxon>Eukaryota</taxon>
        <taxon>Fungi</taxon>
        <taxon>Dikarya</taxon>
        <taxon>Ascomycota</taxon>
        <taxon>Pezizomycotina</taxon>
        <taxon>Sordariomycetes</taxon>
        <taxon>Hypocreomycetidae</taxon>
        <taxon>Glomerellales</taxon>
        <taxon>Glomerellaceae</taxon>
        <taxon>Colletotrichum</taxon>
        <taxon>Colletotrichum orbiculare species complex</taxon>
    </lineage>
</organism>
<protein>
    <submittedName>
        <fullName evidence="1">Uncharacterized protein</fullName>
    </submittedName>
</protein>
<dbReference type="Proteomes" id="UP000295083">
    <property type="component" value="Unassembled WGS sequence"/>
</dbReference>
<dbReference type="Pfam" id="PF19287">
    <property type="entry name" value="DUF5910"/>
    <property type="match status" value="1"/>
</dbReference>
<sequence length="336" mass="37165">MAETRPKPRSLYTRVDILHALWKDYEELVVEGEALKKLELLVVLVVVAVENLSVGDVSAEDISVENVSVENVSVENVSVENVSVENVSVEDISAEVISVGDVSDEDTPLEGIWVEEIAIKVSTRVNESSQLEKVPGQVATKVKGASRDSGVAVEADANDEAMIKDFGAHASEEAAIINEKNNIFRKSEYDDWAEERGSTQIGRGVYLSGSPVGWHGSNSNWYCFVKANKDRLDAAPKVWIPQTSSIGTRLWGASESTIVSYVSAQMESGEDEDDALRLGLIQFNEPNEQLLVPTSMVQSDALDFYAKCFASQYELSQEYWEVVDYDSWTKQRGRKE</sequence>
<reference evidence="1 2" key="1">
    <citation type="submission" date="2018-11" db="EMBL/GenBank/DDBJ databases">
        <title>Genome sequence and assembly of Colletotrichum spinosum.</title>
        <authorList>
            <person name="Gan P."/>
            <person name="Shirasu K."/>
        </authorList>
    </citation>
    <scope>NUCLEOTIDE SEQUENCE [LARGE SCALE GENOMIC DNA]</scope>
    <source>
        <strain evidence="1 2">CBS 515.97</strain>
    </source>
</reference>
<evidence type="ECO:0000313" key="2">
    <source>
        <dbReference type="Proteomes" id="UP000295083"/>
    </source>
</evidence>
<dbReference type="InterPro" id="IPR045564">
    <property type="entry name" value="DUF5910"/>
</dbReference>
<dbReference type="EMBL" id="QAPG01000105">
    <property type="protein sequence ID" value="TDZ31343.1"/>
    <property type="molecule type" value="Genomic_DNA"/>
</dbReference>
<proteinExistence type="predicted"/>
<gene>
    <name evidence="1" type="ORF">C8035_v005953</name>
</gene>
<accession>A0A4R8QBY8</accession>
<name>A0A4R8QBY8_9PEZI</name>
<dbReference type="AlphaFoldDB" id="A0A4R8QBY8"/>
<keyword evidence="2" id="KW-1185">Reference proteome</keyword>
<comment type="caution">
    <text evidence="1">The sequence shown here is derived from an EMBL/GenBank/DDBJ whole genome shotgun (WGS) entry which is preliminary data.</text>
</comment>